<evidence type="ECO:0000313" key="2">
    <source>
        <dbReference type="Proteomes" id="UP000814140"/>
    </source>
</evidence>
<proteinExistence type="predicted"/>
<organism evidence="1 2">
    <name type="scientific">Artomyces pyxidatus</name>
    <dbReference type="NCBI Taxonomy" id="48021"/>
    <lineage>
        <taxon>Eukaryota</taxon>
        <taxon>Fungi</taxon>
        <taxon>Dikarya</taxon>
        <taxon>Basidiomycota</taxon>
        <taxon>Agaricomycotina</taxon>
        <taxon>Agaricomycetes</taxon>
        <taxon>Russulales</taxon>
        <taxon>Auriscalpiaceae</taxon>
        <taxon>Artomyces</taxon>
    </lineage>
</organism>
<protein>
    <submittedName>
        <fullName evidence="1">Uncharacterized protein</fullName>
    </submittedName>
</protein>
<gene>
    <name evidence="1" type="ORF">BV25DRAFT_1911995</name>
</gene>
<evidence type="ECO:0000313" key="1">
    <source>
        <dbReference type="EMBL" id="KAI0067352.1"/>
    </source>
</evidence>
<dbReference type="Proteomes" id="UP000814140">
    <property type="component" value="Unassembled WGS sequence"/>
</dbReference>
<comment type="caution">
    <text evidence="1">The sequence shown here is derived from an EMBL/GenBank/DDBJ whole genome shotgun (WGS) entry which is preliminary data.</text>
</comment>
<keyword evidence="2" id="KW-1185">Reference proteome</keyword>
<name>A0ACB8TFZ1_9AGAM</name>
<sequence>MAGKRTGSAKSTQADTSRIQPSQAKGTQNASKNTATPRAQSGGVRNASANTTTASKPTGTPTTARASTTSPKK</sequence>
<reference evidence="1" key="2">
    <citation type="journal article" date="2022" name="New Phytol.">
        <title>Evolutionary transition to the ectomycorrhizal habit in the genomes of a hyperdiverse lineage of mushroom-forming fungi.</title>
        <authorList>
            <person name="Looney B."/>
            <person name="Miyauchi S."/>
            <person name="Morin E."/>
            <person name="Drula E."/>
            <person name="Courty P.E."/>
            <person name="Kohler A."/>
            <person name="Kuo A."/>
            <person name="LaButti K."/>
            <person name="Pangilinan J."/>
            <person name="Lipzen A."/>
            <person name="Riley R."/>
            <person name="Andreopoulos W."/>
            <person name="He G."/>
            <person name="Johnson J."/>
            <person name="Nolan M."/>
            <person name="Tritt A."/>
            <person name="Barry K.W."/>
            <person name="Grigoriev I.V."/>
            <person name="Nagy L.G."/>
            <person name="Hibbett D."/>
            <person name="Henrissat B."/>
            <person name="Matheny P.B."/>
            <person name="Labbe J."/>
            <person name="Martin F.M."/>
        </authorList>
    </citation>
    <scope>NUCLEOTIDE SEQUENCE</scope>
    <source>
        <strain evidence="1">HHB10654</strain>
    </source>
</reference>
<accession>A0ACB8TFZ1</accession>
<reference evidence="1" key="1">
    <citation type="submission" date="2021-03" db="EMBL/GenBank/DDBJ databases">
        <authorList>
            <consortium name="DOE Joint Genome Institute"/>
            <person name="Ahrendt S."/>
            <person name="Looney B.P."/>
            <person name="Miyauchi S."/>
            <person name="Morin E."/>
            <person name="Drula E."/>
            <person name="Courty P.E."/>
            <person name="Chicoki N."/>
            <person name="Fauchery L."/>
            <person name="Kohler A."/>
            <person name="Kuo A."/>
            <person name="Labutti K."/>
            <person name="Pangilinan J."/>
            <person name="Lipzen A."/>
            <person name="Riley R."/>
            <person name="Andreopoulos W."/>
            <person name="He G."/>
            <person name="Johnson J."/>
            <person name="Barry K.W."/>
            <person name="Grigoriev I.V."/>
            <person name="Nagy L."/>
            <person name="Hibbett D."/>
            <person name="Henrissat B."/>
            <person name="Matheny P.B."/>
            <person name="Labbe J."/>
            <person name="Martin F."/>
        </authorList>
    </citation>
    <scope>NUCLEOTIDE SEQUENCE</scope>
    <source>
        <strain evidence="1">HHB10654</strain>
    </source>
</reference>
<dbReference type="EMBL" id="MU277190">
    <property type="protein sequence ID" value="KAI0067352.1"/>
    <property type="molecule type" value="Genomic_DNA"/>
</dbReference>